<feature type="transmembrane region" description="Helical" evidence="1">
    <location>
        <begin position="9"/>
        <end position="31"/>
    </location>
</feature>
<reference evidence="3 4" key="1">
    <citation type="submission" date="2017-01" db="EMBL/GenBank/DDBJ databases">
        <title>Genome Analysis of Deinococcus marmoris KOPRI26562.</title>
        <authorList>
            <person name="Kim J.H."/>
            <person name="Oh H.-M."/>
        </authorList>
    </citation>
    <scope>NUCLEOTIDE SEQUENCE [LARGE SCALE GENOMIC DNA]</scope>
    <source>
        <strain evidence="3 4">KOPRI26562</strain>
    </source>
</reference>
<evidence type="ECO:0000313" key="4">
    <source>
        <dbReference type="Proteomes" id="UP000186607"/>
    </source>
</evidence>
<accession>A0A1U7NT84</accession>
<dbReference type="Gene3D" id="3.40.50.720">
    <property type="entry name" value="NAD(P)-binding Rossmann-like Domain"/>
    <property type="match status" value="1"/>
</dbReference>
<dbReference type="Proteomes" id="UP000186607">
    <property type="component" value="Unassembled WGS sequence"/>
</dbReference>
<gene>
    <name evidence="3" type="ORF">BOO71_0012766</name>
</gene>
<keyword evidence="4" id="KW-1185">Reference proteome</keyword>
<proteinExistence type="predicted"/>
<dbReference type="InterPro" id="IPR001509">
    <property type="entry name" value="Epimerase_deHydtase"/>
</dbReference>
<dbReference type="PANTHER" id="PTHR48079:SF6">
    <property type="entry name" value="NAD(P)-BINDING DOMAIN-CONTAINING PROTEIN-RELATED"/>
    <property type="match status" value="1"/>
</dbReference>
<dbReference type="GO" id="GO:0005737">
    <property type="term" value="C:cytoplasm"/>
    <property type="evidence" value="ECO:0007669"/>
    <property type="project" value="TreeGrafter"/>
</dbReference>
<dbReference type="GO" id="GO:0004029">
    <property type="term" value="F:aldehyde dehydrogenase (NAD+) activity"/>
    <property type="evidence" value="ECO:0007669"/>
    <property type="project" value="TreeGrafter"/>
</dbReference>
<dbReference type="AlphaFoldDB" id="A0A1U7NT84"/>
<evidence type="ECO:0000313" key="3">
    <source>
        <dbReference type="EMBL" id="OLV16117.1"/>
    </source>
</evidence>
<feature type="domain" description="NAD-dependent epimerase/dehydratase" evidence="2">
    <location>
        <begin position="17"/>
        <end position="236"/>
    </location>
</feature>
<dbReference type="OrthoDB" id="9807212at2"/>
<keyword evidence="1" id="KW-0812">Transmembrane</keyword>
<protein>
    <submittedName>
        <fullName evidence="3">UDP-glucose 4-epimerase</fullName>
    </submittedName>
</protein>
<dbReference type="EMBL" id="MSTI01000154">
    <property type="protein sequence ID" value="OLV16117.1"/>
    <property type="molecule type" value="Genomic_DNA"/>
</dbReference>
<keyword evidence="1" id="KW-0472">Membrane</keyword>
<name>A0A1U7NT84_9DEIO</name>
<sequence length="325" mass="34660">MYFLLVSKYFIVIGMNIFLTGATGFIGSVIAEKLQAAGHQVIGLARSEASAQLLQERGISSVRGGLEDISVLKDAVRSADGVIHTAFNAQDFVGSVETDKQAVRAMLAEMAGSEKPFILTSGTALLGDTGITVFDEQTPIPPFPPTADPGLKALSERLQIEQEVLDAKGVRGIVLRPPNVYGRSNGQSIVNVLKMAGQRLGAVPYATGSADHKWSFVHVDDLADLFVLAAEHAQGGELFHAAGEYGIRAKAIAEAVSRSLGQDSQTTELDIPDLGAALGMPSMAFYWASNSQSSAEKARQVLGWQPKHTRMLEEIAQNSISLSEH</sequence>
<keyword evidence="1" id="KW-1133">Transmembrane helix</keyword>
<dbReference type="SUPFAM" id="SSF51735">
    <property type="entry name" value="NAD(P)-binding Rossmann-fold domains"/>
    <property type="match status" value="1"/>
</dbReference>
<evidence type="ECO:0000259" key="2">
    <source>
        <dbReference type="Pfam" id="PF01370"/>
    </source>
</evidence>
<dbReference type="Pfam" id="PF01370">
    <property type="entry name" value="Epimerase"/>
    <property type="match status" value="1"/>
</dbReference>
<dbReference type="STRING" id="249408.BOO71_0012766"/>
<dbReference type="PANTHER" id="PTHR48079">
    <property type="entry name" value="PROTEIN YEEZ"/>
    <property type="match status" value="1"/>
</dbReference>
<dbReference type="InterPro" id="IPR051783">
    <property type="entry name" value="NAD(P)-dependent_oxidoreduct"/>
</dbReference>
<comment type="caution">
    <text evidence="3">The sequence shown here is derived from an EMBL/GenBank/DDBJ whole genome shotgun (WGS) entry which is preliminary data.</text>
</comment>
<evidence type="ECO:0000256" key="1">
    <source>
        <dbReference type="SAM" id="Phobius"/>
    </source>
</evidence>
<dbReference type="InterPro" id="IPR036291">
    <property type="entry name" value="NAD(P)-bd_dom_sf"/>
</dbReference>
<organism evidence="3 4">
    <name type="scientific">Deinococcus marmoris</name>
    <dbReference type="NCBI Taxonomy" id="249408"/>
    <lineage>
        <taxon>Bacteria</taxon>
        <taxon>Thermotogati</taxon>
        <taxon>Deinococcota</taxon>
        <taxon>Deinococci</taxon>
        <taxon>Deinococcales</taxon>
        <taxon>Deinococcaceae</taxon>
        <taxon>Deinococcus</taxon>
    </lineage>
</organism>